<evidence type="ECO:0000313" key="2">
    <source>
        <dbReference type="Proteomes" id="UP000529652"/>
    </source>
</evidence>
<protein>
    <submittedName>
        <fullName evidence="1">Uncharacterized protein</fullName>
    </submittedName>
</protein>
<organism evidence="1 2">
    <name type="scientific">Borreliella afzelii</name>
    <name type="common">Borrelia afzelii</name>
    <dbReference type="NCBI Taxonomy" id="29518"/>
    <lineage>
        <taxon>Bacteria</taxon>
        <taxon>Pseudomonadati</taxon>
        <taxon>Spirochaetota</taxon>
        <taxon>Spirochaetia</taxon>
        <taxon>Spirochaetales</taxon>
        <taxon>Borreliaceae</taxon>
        <taxon>Borreliella</taxon>
    </lineage>
</organism>
<reference evidence="1 2" key="1">
    <citation type="submission" date="2020-08" db="EMBL/GenBank/DDBJ databases">
        <title>Genomic Encyclopedia of Type Strains, Phase IV (KMG-IV): sequencing the most valuable type-strain genomes for metagenomic binning, comparative biology and taxonomic classification.</title>
        <authorList>
            <person name="Goeker M."/>
        </authorList>
    </citation>
    <scope>NUCLEOTIDE SEQUENCE [LARGE SCALE GENOMIC DNA]</scope>
    <source>
        <strain evidence="1 2">DSM 10508</strain>
    </source>
</reference>
<dbReference type="EMBL" id="JACHGM010000006">
    <property type="protein sequence ID" value="MBB5141602.1"/>
    <property type="molecule type" value="Genomic_DNA"/>
</dbReference>
<dbReference type="Proteomes" id="UP000529652">
    <property type="component" value="Unassembled WGS sequence"/>
</dbReference>
<sequence>MYHVNSIEMVMQTKQNTSLSDATGDIGGNIGLGILQDGNKKGNITSKVALAQIAERTNSELILDDPLILVLVNTTKKRLLAN</sequence>
<accession>A0AB34Z4N7</accession>
<name>A0AB34Z4N7_BORAF</name>
<dbReference type="RefSeq" id="WP_235685154.1">
    <property type="nucleotide sequence ID" value="NZ_CAXOVT010000003.1"/>
</dbReference>
<comment type="caution">
    <text evidence="1">The sequence shown here is derived from an EMBL/GenBank/DDBJ whole genome shotgun (WGS) entry which is preliminary data.</text>
</comment>
<evidence type="ECO:0000313" key="1">
    <source>
        <dbReference type="EMBL" id="MBB5141602.1"/>
    </source>
</evidence>
<proteinExistence type="predicted"/>
<dbReference type="AlphaFoldDB" id="A0AB34Z4N7"/>
<gene>
    <name evidence="1" type="ORF">HNP63_001023</name>
</gene>